<sequence length="265" mass="27905">MHAQIPARSALVSLTAFGADEVRRHGQLWFARLCRAGGADGIEVRGELLGEDAAGELDALAALADPAALVRVYSSPRGLWDAAGGFDEAAVLEGLDRAARLGAGWLKMSIGGFSPAAPAGLEALRGLLDGGPVELLVENDQTEAAGTVPALSAFFHAADDAGVPLGMTFDMGNWHWVGECPLQAAGVFASRVRYVHCKGVLRRPDRWVAVSLESSAAPWRAVLRALPAAAPRAIEYPLTGADLARVTGQALEALRRLEQSSHDRE</sequence>
<protein>
    <submittedName>
        <fullName evidence="1">Glutamine ABC transporter ATP-binding protein</fullName>
    </submittedName>
</protein>
<keyword evidence="1" id="KW-0067">ATP-binding</keyword>
<dbReference type="Gene3D" id="3.20.20.150">
    <property type="entry name" value="Divalent-metal-dependent TIM barrel enzymes"/>
    <property type="match status" value="1"/>
</dbReference>
<dbReference type="InterPro" id="IPR036237">
    <property type="entry name" value="Xyl_isomerase-like_sf"/>
</dbReference>
<organism evidence="1">
    <name type="scientific">Castellaniella ginsengisoli</name>
    <dbReference type="NCBI Taxonomy" id="546114"/>
    <lineage>
        <taxon>Bacteria</taxon>
        <taxon>Pseudomonadati</taxon>
        <taxon>Pseudomonadota</taxon>
        <taxon>Betaproteobacteria</taxon>
        <taxon>Burkholderiales</taxon>
        <taxon>Alcaligenaceae</taxon>
        <taxon>Castellaniella</taxon>
    </lineage>
</organism>
<dbReference type="GO" id="GO:0005524">
    <property type="term" value="F:ATP binding"/>
    <property type="evidence" value="ECO:0007669"/>
    <property type="project" value="UniProtKB-KW"/>
</dbReference>
<proteinExistence type="predicted"/>
<reference evidence="1" key="1">
    <citation type="submission" date="2024-05" db="EMBL/GenBank/DDBJ databases">
        <authorList>
            <person name="Luo Y.-C."/>
            <person name="Nicholds J."/>
            <person name="Mortimer T."/>
            <person name="Maboni G."/>
        </authorList>
    </citation>
    <scope>NUCLEOTIDE SEQUENCE</scope>
    <source>
        <strain evidence="1">151108</strain>
    </source>
</reference>
<keyword evidence="1" id="KW-0547">Nucleotide-binding</keyword>
<dbReference type="EMBL" id="CP158255">
    <property type="protein sequence ID" value="XDJ51174.1"/>
    <property type="molecule type" value="Genomic_DNA"/>
</dbReference>
<dbReference type="RefSeq" id="WP_368647387.1">
    <property type="nucleotide sequence ID" value="NZ_CP158255.1"/>
</dbReference>
<accession>A0AB39DB24</accession>
<evidence type="ECO:0000313" key="1">
    <source>
        <dbReference type="EMBL" id="XDJ51174.1"/>
    </source>
</evidence>
<dbReference type="SUPFAM" id="SSF51658">
    <property type="entry name" value="Xylose isomerase-like"/>
    <property type="match status" value="1"/>
</dbReference>
<name>A0AB39DB24_9BURK</name>
<dbReference type="AlphaFoldDB" id="A0AB39DB24"/>
<gene>
    <name evidence="1" type="ORF">ABRZ09_04785</name>
</gene>